<dbReference type="OrthoDB" id="214403at2157"/>
<dbReference type="InterPro" id="IPR054797">
    <property type="entry name" value="Gas_vesic_GvpG_halobact"/>
</dbReference>
<dbReference type="NCBIfam" id="NF045779">
    <property type="entry name" value="gas_vesic_GvpG"/>
    <property type="match status" value="1"/>
</dbReference>
<dbReference type="Pfam" id="PF05120">
    <property type="entry name" value="GvpG"/>
    <property type="match status" value="1"/>
</dbReference>
<keyword evidence="1" id="KW-0175">Coiled coil</keyword>
<dbReference type="EMBL" id="WSZK01000030">
    <property type="protein sequence ID" value="MWG36018.1"/>
    <property type="molecule type" value="Genomic_DNA"/>
</dbReference>
<organism evidence="2 3">
    <name type="scientific">Halomarina oriensis</name>
    <dbReference type="NCBI Taxonomy" id="671145"/>
    <lineage>
        <taxon>Archaea</taxon>
        <taxon>Methanobacteriati</taxon>
        <taxon>Methanobacteriota</taxon>
        <taxon>Stenosarchaea group</taxon>
        <taxon>Halobacteria</taxon>
        <taxon>Halobacteriales</taxon>
        <taxon>Natronomonadaceae</taxon>
        <taxon>Halomarina</taxon>
    </lineage>
</organism>
<dbReference type="AlphaFoldDB" id="A0A6B0GWA7"/>
<evidence type="ECO:0000313" key="2">
    <source>
        <dbReference type="EMBL" id="MWG36018.1"/>
    </source>
</evidence>
<dbReference type="RefSeq" id="WP_158205685.1">
    <property type="nucleotide sequence ID" value="NZ_WSZK01000030.1"/>
</dbReference>
<reference evidence="2 3" key="1">
    <citation type="submission" date="2019-12" db="EMBL/GenBank/DDBJ databases">
        <title>Halocatena pleomorpha gen. nov. sp. nov., an extremely halophilic archaeon of family Halobacteriaceae isolated from saltpan soil.</title>
        <authorList>
            <person name="Pal Y."/>
            <person name="Verma A."/>
            <person name="Krishnamurthi S."/>
            <person name="Kumar P."/>
        </authorList>
    </citation>
    <scope>NUCLEOTIDE SEQUENCE [LARGE SCALE GENOMIC DNA]</scope>
    <source>
        <strain evidence="2 3">JCM 16495</strain>
    </source>
</reference>
<sequence>MTFVLDDLLVRPFVGLLNVIHAMAIEGMYDTDALRDELKENRLLFELGELSEAEYEERREDIETRLEVAEQAREQLSGRIEVRG</sequence>
<feature type="coiled-coil region" evidence="1">
    <location>
        <begin position="52"/>
        <end position="79"/>
    </location>
</feature>
<dbReference type="InterPro" id="IPR007804">
    <property type="entry name" value="GvpG"/>
</dbReference>
<evidence type="ECO:0000313" key="3">
    <source>
        <dbReference type="Proteomes" id="UP000451471"/>
    </source>
</evidence>
<dbReference type="Proteomes" id="UP000451471">
    <property type="component" value="Unassembled WGS sequence"/>
</dbReference>
<name>A0A6B0GWA7_9EURY</name>
<gene>
    <name evidence="2" type="ORF">GQS65_16240</name>
</gene>
<proteinExistence type="predicted"/>
<accession>A0A6B0GWA7</accession>
<evidence type="ECO:0000256" key="1">
    <source>
        <dbReference type="SAM" id="Coils"/>
    </source>
</evidence>
<comment type="caution">
    <text evidence="2">The sequence shown here is derived from an EMBL/GenBank/DDBJ whole genome shotgun (WGS) entry which is preliminary data.</text>
</comment>
<keyword evidence="3" id="KW-1185">Reference proteome</keyword>
<protein>
    <submittedName>
        <fullName evidence="2">Protein gvpG</fullName>
    </submittedName>
</protein>